<dbReference type="GO" id="GO:0005886">
    <property type="term" value="C:plasma membrane"/>
    <property type="evidence" value="ECO:0007669"/>
    <property type="project" value="UniProtKB-SubCell"/>
</dbReference>
<dbReference type="AlphaFoldDB" id="A0A0A3JBM4"/>
<dbReference type="Proteomes" id="UP000030437">
    <property type="component" value="Unassembled WGS sequence"/>
</dbReference>
<dbReference type="Pfam" id="PF01032">
    <property type="entry name" value="FecCD"/>
    <property type="match status" value="1"/>
</dbReference>
<proteinExistence type="inferred from homology"/>
<reference evidence="9 10" key="1">
    <citation type="submission" date="2014-02" db="EMBL/GenBank/DDBJ databases">
        <title>Draft genome sequence of Lysinibacillus odysseyi NBRC 100172.</title>
        <authorList>
            <person name="Zhang F."/>
            <person name="Wang G."/>
            <person name="Zhang L."/>
        </authorList>
    </citation>
    <scope>NUCLEOTIDE SEQUENCE [LARGE SCALE GENOMIC DNA]</scope>
    <source>
        <strain evidence="9 10">NBRC 100172</strain>
    </source>
</reference>
<dbReference type="GO" id="GO:0022857">
    <property type="term" value="F:transmembrane transporter activity"/>
    <property type="evidence" value="ECO:0007669"/>
    <property type="project" value="InterPro"/>
</dbReference>
<dbReference type="GO" id="GO:0033214">
    <property type="term" value="P:siderophore-iron import into cell"/>
    <property type="evidence" value="ECO:0007669"/>
    <property type="project" value="TreeGrafter"/>
</dbReference>
<evidence type="ECO:0000256" key="5">
    <source>
        <dbReference type="ARBA" id="ARBA00022692"/>
    </source>
</evidence>
<evidence type="ECO:0000256" key="6">
    <source>
        <dbReference type="ARBA" id="ARBA00022989"/>
    </source>
</evidence>
<feature type="transmembrane region" description="Helical" evidence="8">
    <location>
        <begin position="197"/>
        <end position="216"/>
    </location>
</feature>
<comment type="caution">
    <text evidence="9">The sequence shown here is derived from an EMBL/GenBank/DDBJ whole genome shotgun (WGS) entry which is preliminary data.</text>
</comment>
<feature type="transmembrane region" description="Helical" evidence="8">
    <location>
        <begin position="93"/>
        <end position="111"/>
    </location>
</feature>
<comment type="subcellular location">
    <subcellularLocation>
        <location evidence="1">Cell membrane</location>
        <topology evidence="1">Multi-pass membrane protein</topology>
    </subcellularLocation>
</comment>
<keyword evidence="10" id="KW-1185">Reference proteome</keyword>
<evidence type="ECO:0000256" key="1">
    <source>
        <dbReference type="ARBA" id="ARBA00004651"/>
    </source>
</evidence>
<keyword evidence="7 8" id="KW-0472">Membrane</keyword>
<dbReference type="RefSeq" id="WP_036155109.1">
    <property type="nucleotide sequence ID" value="NZ_AVCX01000005.1"/>
</dbReference>
<dbReference type="EMBL" id="JPVP01000056">
    <property type="protein sequence ID" value="KGR84427.1"/>
    <property type="molecule type" value="Genomic_DNA"/>
</dbReference>
<name>A0A0A3JBM4_9BACI</name>
<dbReference type="eggNOG" id="COG0609">
    <property type="taxonomic scope" value="Bacteria"/>
</dbReference>
<dbReference type="InterPro" id="IPR000522">
    <property type="entry name" value="ABC_transptr_permease_BtuC"/>
</dbReference>
<dbReference type="SUPFAM" id="SSF81345">
    <property type="entry name" value="ABC transporter involved in vitamin B12 uptake, BtuC"/>
    <property type="match status" value="1"/>
</dbReference>
<dbReference type="Gene3D" id="1.10.3470.10">
    <property type="entry name" value="ABC transporter involved in vitamin B12 uptake, BtuC"/>
    <property type="match status" value="1"/>
</dbReference>
<evidence type="ECO:0000256" key="4">
    <source>
        <dbReference type="ARBA" id="ARBA00022475"/>
    </source>
</evidence>
<sequence length="335" mass="35832">MYNKYKKRFPLWLIMWSTVLLLICVLAISLGASSVSISRIIPTLLGDGTFKEEFVIFSVRLPRLAVLAIAGSALALSGAILQTLTRNDLADPGIIGINAGAGIGVTIFYIYAGGGLTNQPYMLPLVGFISAILAAGLIYFLAMERHAGLNPMKLVLIGIGFAFALSGLMTILMSSADRTDVQFIAAWLSGNVWGADWPYVWAILPWIVIAVPVSLWKAKRLNIMRLEDSVGKGLGIHFKRERAILLVLAVALAASSVSVVGSVSFIGLIAPHIAKQMAGVQHQRFLPISMLVGASLLVGADTIGRVIYSEATIPAGIIVALIGAPYFVYLLRKAL</sequence>
<dbReference type="OrthoDB" id="9811721at2"/>
<feature type="transmembrane region" description="Helical" evidence="8">
    <location>
        <begin position="311"/>
        <end position="331"/>
    </location>
</feature>
<evidence type="ECO:0000256" key="7">
    <source>
        <dbReference type="ARBA" id="ARBA00023136"/>
    </source>
</evidence>
<evidence type="ECO:0000313" key="9">
    <source>
        <dbReference type="EMBL" id="KGR84427.1"/>
    </source>
</evidence>
<feature type="transmembrane region" description="Helical" evidence="8">
    <location>
        <begin position="285"/>
        <end position="304"/>
    </location>
</feature>
<dbReference type="STRING" id="1220589.CD32_12630"/>
<keyword evidence="3" id="KW-0813">Transport</keyword>
<keyword evidence="4" id="KW-1003">Cell membrane</keyword>
<feature type="transmembrane region" description="Helical" evidence="8">
    <location>
        <begin position="62"/>
        <end position="81"/>
    </location>
</feature>
<protein>
    <submittedName>
        <fullName evidence="9">Iron ABC transporter permease</fullName>
    </submittedName>
</protein>
<evidence type="ECO:0000256" key="2">
    <source>
        <dbReference type="ARBA" id="ARBA00007935"/>
    </source>
</evidence>
<organism evidence="9 10">
    <name type="scientific">Lysinibacillus odysseyi 34hs-1 = NBRC 100172</name>
    <dbReference type="NCBI Taxonomy" id="1220589"/>
    <lineage>
        <taxon>Bacteria</taxon>
        <taxon>Bacillati</taxon>
        <taxon>Bacillota</taxon>
        <taxon>Bacilli</taxon>
        <taxon>Bacillales</taxon>
        <taxon>Bacillaceae</taxon>
        <taxon>Lysinibacillus</taxon>
    </lineage>
</organism>
<feature type="transmembrane region" description="Helical" evidence="8">
    <location>
        <begin position="154"/>
        <end position="173"/>
    </location>
</feature>
<keyword evidence="6 8" id="KW-1133">Transmembrane helix</keyword>
<evidence type="ECO:0000313" key="10">
    <source>
        <dbReference type="Proteomes" id="UP000030437"/>
    </source>
</evidence>
<feature type="transmembrane region" description="Helical" evidence="8">
    <location>
        <begin position="123"/>
        <end position="142"/>
    </location>
</feature>
<dbReference type="FunFam" id="1.10.3470.10:FF:000001">
    <property type="entry name" value="Vitamin B12 ABC transporter permease BtuC"/>
    <property type="match status" value="1"/>
</dbReference>
<dbReference type="PANTHER" id="PTHR30472">
    <property type="entry name" value="FERRIC ENTEROBACTIN TRANSPORT SYSTEM PERMEASE PROTEIN"/>
    <property type="match status" value="1"/>
</dbReference>
<comment type="similarity">
    <text evidence="2">Belongs to the binding-protein-dependent transport system permease family. FecCD subfamily.</text>
</comment>
<evidence type="ECO:0000256" key="8">
    <source>
        <dbReference type="SAM" id="Phobius"/>
    </source>
</evidence>
<evidence type="ECO:0000256" key="3">
    <source>
        <dbReference type="ARBA" id="ARBA00022448"/>
    </source>
</evidence>
<gene>
    <name evidence="9" type="ORF">CD32_12630</name>
</gene>
<dbReference type="InterPro" id="IPR037294">
    <property type="entry name" value="ABC_BtuC-like"/>
</dbReference>
<feature type="transmembrane region" description="Helical" evidence="8">
    <location>
        <begin position="243"/>
        <end position="273"/>
    </location>
</feature>
<accession>A0A0A3JBM4</accession>
<dbReference type="CDD" id="cd06550">
    <property type="entry name" value="TM_ABC_iron-siderophores_like"/>
    <property type="match status" value="1"/>
</dbReference>
<dbReference type="PANTHER" id="PTHR30472:SF69">
    <property type="entry name" value="HEME-IRON TRANSPORT SYSTEM PERMEASE PROTEIN ISDF-RELATED"/>
    <property type="match status" value="1"/>
</dbReference>
<keyword evidence="5 8" id="KW-0812">Transmembrane</keyword>